<feature type="transmembrane region" description="Helical" evidence="7">
    <location>
        <begin position="20"/>
        <end position="41"/>
    </location>
</feature>
<protein>
    <submittedName>
        <fullName evidence="8">O-antigen flippase Wzx</fullName>
    </submittedName>
</protein>
<evidence type="ECO:0000256" key="2">
    <source>
        <dbReference type="ARBA" id="ARBA00022475"/>
    </source>
</evidence>
<dbReference type="Pfam" id="PF13440">
    <property type="entry name" value="Polysacc_synt_3"/>
    <property type="match status" value="1"/>
</dbReference>
<feature type="transmembrane region" description="Helical" evidence="7">
    <location>
        <begin position="53"/>
        <end position="72"/>
    </location>
</feature>
<sequence>MDSQTSQPSLRSRLSSNSFLKHVLTLMTGTAVAQVIPLAARPILSRMYTDQEFGLYSIYMSLAAAFVTIGALRYDLAVVMPESDSDARGVVKLASRLALCTSALVTFGMVIFAKPLAHLLGNEAAAQYLPAVGLLVFAMTQISSRQYWLNRRKRYKEMARNRMGQSIGSTGVQLSAGMVAPGAWGLVLGSLAGQWFSALNLWRLTRSETAPQQGDSAVRMAKEYKAMPLVNGPNAVADTVRINGINLMTAHYFSHGVLGQFSQAWQLLQMPMGLINGALSQVFYQKLSTTKRGQMFAVVRNAILRSLAIGAVPFLLIWLLAPWLFPFVLGNKGAHDWTLAGRIARALVPWLYLNFVTSPVSFLFLSVRRQGTMFLFALFYMAVPLSLIYLRHDSILETMSYVSWAMAGMLVIFCLLSLMVAWQYDRGRGSREDDGSHVSPGEKLGMAEENVEENEAGSIDGVTRH</sequence>
<accession>A0A1R4IKU3</accession>
<name>A0A1R4IKU3_9ACTN</name>
<dbReference type="AlphaFoldDB" id="A0A1R4IKU3"/>
<keyword evidence="9" id="KW-1185">Reference proteome</keyword>
<evidence type="ECO:0000256" key="1">
    <source>
        <dbReference type="ARBA" id="ARBA00004651"/>
    </source>
</evidence>
<keyword evidence="4 7" id="KW-1133">Transmembrane helix</keyword>
<feature type="transmembrane region" description="Helical" evidence="7">
    <location>
        <begin position="343"/>
        <end position="365"/>
    </location>
</feature>
<gene>
    <name evidence="8" type="ORF">FM114_02340</name>
</gene>
<evidence type="ECO:0000256" key="7">
    <source>
        <dbReference type="SAM" id="Phobius"/>
    </source>
</evidence>
<dbReference type="PANTHER" id="PTHR30250:SF28">
    <property type="entry name" value="POLYSACCHARIDE BIOSYNTHESIS PROTEIN"/>
    <property type="match status" value="1"/>
</dbReference>
<keyword evidence="5 7" id="KW-0472">Membrane</keyword>
<reference evidence="8 9" key="1">
    <citation type="submission" date="2017-02" db="EMBL/GenBank/DDBJ databases">
        <authorList>
            <person name="Peterson S.W."/>
        </authorList>
    </citation>
    <scope>NUCLEOTIDE SEQUENCE [LARGE SCALE GENOMIC DNA]</scope>
    <source>
        <strain evidence="8 9">LSP_Lj1</strain>
    </source>
</reference>
<feature type="region of interest" description="Disordered" evidence="6">
    <location>
        <begin position="429"/>
        <end position="465"/>
    </location>
</feature>
<dbReference type="Proteomes" id="UP000188342">
    <property type="component" value="Unassembled WGS sequence"/>
</dbReference>
<feature type="transmembrane region" description="Helical" evidence="7">
    <location>
        <begin position="93"/>
        <end position="113"/>
    </location>
</feature>
<organism evidence="8 9">
    <name type="scientific">Luteococcus japonicus LSP_Lj1</name>
    <dbReference type="NCBI Taxonomy" id="1255658"/>
    <lineage>
        <taxon>Bacteria</taxon>
        <taxon>Bacillati</taxon>
        <taxon>Actinomycetota</taxon>
        <taxon>Actinomycetes</taxon>
        <taxon>Propionibacteriales</taxon>
        <taxon>Propionibacteriaceae</taxon>
        <taxon>Luteococcus</taxon>
    </lineage>
</organism>
<feature type="transmembrane region" description="Helical" evidence="7">
    <location>
        <begin position="302"/>
        <end position="323"/>
    </location>
</feature>
<keyword evidence="3 7" id="KW-0812">Transmembrane</keyword>
<dbReference type="EMBL" id="FUKQ01000010">
    <property type="protein sequence ID" value="SJN20401.1"/>
    <property type="molecule type" value="Genomic_DNA"/>
</dbReference>
<dbReference type="InterPro" id="IPR050833">
    <property type="entry name" value="Poly_Biosynth_Transport"/>
</dbReference>
<evidence type="ECO:0000313" key="9">
    <source>
        <dbReference type="Proteomes" id="UP000188342"/>
    </source>
</evidence>
<dbReference type="GO" id="GO:0005886">
    <property type="term" value="C:plasma membrane"/>
    <property type="evidence" value="ECO:0007669"/>
    <property type="project" value="UniProtKB-SubCell"/>
</dbReference>
<keyword evidence="2" id="KW-1003">Cell membrane</keyword>
<evidence type="ECO:0000313" key="8">
    <source>
        <dbReference type="EMBL" id="SJN20401.1"/>
    </source>
</evidence>
<dbReference type="RefSeq" id="WP_179110562.1">
    <property type="nucleotide sequence ID" value="NZ_FUKQ01000010.1"/>
</dbReference>
<dbReference type="PANTHER" id="PTHR30250">
    <property type="entry name" value="PST FAMILY PREDICTED COLANIC ACID TRANSPORTER"/>
    <property type="match status" value="1"/>
</dbReference>
<evidence type="ECO:0000256" key="4">
    <source>
        <dbReference type="ARBA" id="ARBA00022989"/>
    </source>
</evidence>
<feature type="transmembrane region" description="Helical" evidence="7">
    <location>
        <begin position="125"/>
        <end position="144"/>
    </location>
</feature>
<feature type="transmembrane region" description="Helical" evidence="7">
    <location>
        <begin position="372"/>
        <end position="390"/>
    </location>
</feature>
<evidence type="ECO:0000256" key="3">
    <source>
        <dbReference type="ARBA" id="ARBA00022692"/>
    </source>
</evidence>
<feature type="transmembrane region" description="Helical" evidence="7">
    <location>
        <begin position="402"/>
        <end position="422"/>
    </location>
</feature>
<evidence type="ECO:0000256" key="5">
    <source>
        <dbReference type="ARBA" id="ARBA00023136"/>
    </source>
</evidence>
<dbReference type="STRING" id="1255658.FM114_02340"/>
<proteinExistence type="predicted"/>
<evidence type="ECO:0000256" key="6">
    <source>
        <dbReference type="SAM" id="MobiDB-lite"/>
    </source>
</evidence>
<comment type="subcellular location">
    <subcellularLocation>
        <location evidence="1">Cell membrane</location>
        <topology evidence="1">Multi-pass membrane protein</topology>
    </subcellularLocation>
</comment>